<dbReference type="InterPro" id="IPR029058">
    <property type="entry name" value="AB_hydrolase_fold"/>
</dbReference>
<dbReference type="Pfam" id="PF07676">
    <property type="entry name" value="PD40"/>
    <property type="match status" value="1"/>
</dbReference>
<dbReference type="RefSeq" id="WP_188388102.1">
    <property type="nucleotide sequence ID" value="NZ_BMFK01000001.1"/>
</dbReference>
<dbReference type="GO" id="GO:0004252">
    <property type="term" value="F:serine-type endopeptidase activity"/>
    <property type="evidence" value="ECO:0007669"/>
    <property type="project" value="TreeGrafter"/>
</dbReference>
<dbReference type="InterPro" id="IPR011659">
    <property type="entry name" value="WD40"/>
</dbReference>
<proteinExistence type="predicted"/>
<dbReference type="PANTHER" id="PTHR42776:SF27">
    <property type="entry name" value="DIPEPTIDYL PEPTIDASE FAMILY MEMBER 6"/>
    <property type="match status" value="1"/>
</dbReference>
<evidence type="ECO:0000256" key="2">
    <source>
        <dbReference type="ARBA" id="ARBA00022825"/>
    </source>
</evidence>
<dbReference type="PANTHER" id="PTHR42776">
    <property type="entry name" value="SERINE PEPTIDASE S9 FAMILY MEMBER"/>
    <property type="match status" value="1"/>
</dbReference>
<dbReference type="GO" id="GO:0006508">
    <property type="term" value="P:proteolysis"/>
    <property type="evidence" value="ECO:0007669"/>
    <property type="project" value="InterPro"/>
</dbReference>
<dbReference type="Gene3D" id="3.40.50.1820">
    <property type="entry name" value="alpha/beta hydrolase"/>
    <property type="match status" value="1"/>
</dbReference>
<accession>A0A917ATE8</accession>
<evidence type="ECO:0000256" key="1">
    <source>
        <dbReference type="ARBA" id="ARBA00022801"/>
    </source>
</evidence>
<keyword evidence="5" id="KW-1185">Reference proteome</keyword>
<evidence type="ECO:0000313" key="5">
    <source>
        <dbReference type="Proteomes" id="UP000605259"/>
    </source>
</evidence>
<organism evidence="4 5">
    <name type="scientific">Priestia taiwanensis</name>
    <dbReference type="NCBI Taxonomy" id="1347902"/>
    <lineage>
        <taxon>Bacteria</taxon>
        <taxon>Bacillati</taxon>
        <taxon>Bacillota</taxon>
        <taxon>Bacilli</taxon>
        <taxon>Bacillales</taxon>
        <taxon>Bacillaceae</taxon>
        <taxon>Priestia</taxon>
    </lineage>
</organism>
<dbReference type="Proteomes" id="UP000605259">
    <property type="component" value="Unassembled WGS sequence"/>
</dbReference>
<dbReference type="EMBL" id="BMFK01000001">
    <property type="protein sequence ID" value="GGE68934.1"/>
    <property type="molecule type" value="Genomic_DNA"/>
</dbReference>
<protein>
    <submittedName>
        <fullName evidence="4">Peptidase S9</fullName>
    </submittedName>
</protein>
<dbReference type="InterPro" id="IPR001375">
    <property type="entry name" value="Peptidase_S9_cat"/>
</dbReference>
<dbReference type="InterPro" id="IPR011042">
    <property type="entry name" value="6-blade_b-propeller_TolB-like"/>
</dbReference>
<dbReference type="Gene3D" id="2.120.10.30">
    <property type="entry name" value="TolB, C-terminal domain"/>
    <property type="match status" value="1"/>
</dbReference>
<evidence type="ECO:0000313" key="4">
    <source>
        <dbReference type="EMBL" id="GGE68934.1"/>
    </source>
</evidence>
<sequence length="603" mass="69224">MIDFPNHDAEQFFQNYDINGFAVSKDEKRLVFSSNMNGKPNIWAMDIPNMYPYPLTYCNQTSSFIKFDSDGKFILTAFDHEGDENYHIHALRPEGGKPFPLLPINNKEDKQYFTHLSEDGERMYYTTNRENELYMNARCYHLKTKQDELIHTGTETTTTLLAVSQDEKTFIIQKDFSATYSLCYVLRDVELICLTPASEKEYVTRLCHFVDNDTVLFVTDYEADFPYVASFHIPTKEFKVVQTFEKEEAVGIYVQRETNSCYVLTHKGVEDRLYHVSIETGVCTCISLPVNMVYDLHVADSGNIYVLGQSAIIPANIYVMGHDRKEWKRLTNNSVLGLEKESLSNPETITYASYDDLEIEALLFKPKGDVANGYTILWPHGGPQWAERKQYMGFFQYMVGLGYTVFAPNFRGSTCYGSIFTKMVERDWGGGPRLDCIAGLEWLIEQGIAERDKLFVVGASFGGYMALLLAGRHAEYFRATVDIFGPSDLFTAIEGVPEHWKPMLDRMIGHPVRDKEKLMEDSPITYLDAMVKPMFIIQGANDARVPQAESDRIYHALKEKDRDVEYMLLKDEGHGFSKKENEIAVYRRIAEFLAKHQVKEVRV</sequence>
<gene>
    <name evidence="4" type="ORF">GCM10007140_18760</name>
</gene>
<keyword evidence="2" id="KW-0720">Serine protease</keyword>
<feature type="domain" description="Peptidase S9 prolyl oligopeptidase catalytic" evidence="3">
    <location>
        <begin position="395"/>
        <end position="596"/>
    </location>
</feature>
<dbReference type="SUPFAM" id="SSF53474">
    <property type="entry name" value="alpha/beta-Hydrolases"/>
    <property type="match status" value="1"/>
</dbReference>
<reference evidence="4" key="1">
    <citation type="journal article" date="2014" name="Int. J. Syst. Evol. Microbiol.">
        <title>Complete genome sequence of Corynebacterium casei LMG S-19264T (=DSM 44701T), isolated from a smear-ripened cheese.</title>
        <authorList>
            <consortium name="US DOE Joint Genome Institute (JGI-PGF)"/>
            <person name="Walter F."/>
            <person name="Albersmeier A."/>
            <person name="Kalinowski J."/>
            <person name="Ruckert C."/>
        </authorList>
    </citation>
    <scope>NUCLEOTIDE SEQUENCE</scope>
    <source>
        <strain evidence="4">CGMCC 1.12698</strain>
    </source>
</reference>
<dbReference type="SUPFAM" id="SSF82171">
    <property type="entry name" value="DPP6 N-terminal domain-like"/>
    <property type="match status" value="1"/>
</dbReference>
<evidence type="ECO:0000259" key="3">
    <source>
        <dbReference type="Pfam" id="PF00326"/>
    </source>
</evidence>
<reference evidence="4" key="2">
    <citation type="submission" date="2020-09" db="EMBL/GenBank/DDBJ databases">
        <authorList>
            <person name="Sun Q."/>
            <person name="Zhou Y."/>
        </authorList>
    </citation>
    <scope>NUCLEOTIDE SEQUENCE</scope>
    <source>
        <strain evidence="4">CGMCC 1.12698</strain>
    </source>
</reference>
<dbReference type="AlphaFoldDB" id="A0A917ATE8"/>
<name>A0A917ATE8_9BACI</name>
<comment type="caution">
    <text evidence="4">The sequence shown here is derived from an EMBL/GenBank/DDBJ whole genome shotgun (WGS) entry which is preliminary data.</text>
</comment>
<dbReference type="Pfam" id="PF00326">
    <property type="entry name" value="Peptidase_S9"/>
    <property type="match status" value="1"/>
</dbReference>
<keyword evidence="2" id="KW-0645">Protease</keyword>
<keyword evidence="1" id="KW-0378">Hydrolase</keyword>